<dbReference type="EMBL" id="JAAIJQ010000090">
    <property type="protein sequence ID" value="NEV64428.1"/>
    <property type="molecule type" value="Genomic_DNA"/>
</dbReference>
<dbReference type="AlphaFoldDB" id="A0A6M0K3Q0"/>
<proteinExistence type="predicted"/>
<dbReference type="Proteomes" id="UP000483379">
    <property type="component" value="Unassembled WGS sequence"/>
</dbReference>
<organism evidence="1 2">
    <name type="scientific">Thiorhodococcus minor</name>
    <dbReference type="NCBI Taxonomy" id="57489"/>
    <lineage>
        <taxon>Bacteria</taxon>
        <taxon>Pseudomonadati</taxon>
        <taxon>Pseudomonadota</taxon>
        <taxon>Gammaproteobacteria</taxon>
        <taxon>Chromatiales</taxon>
        <taxon>Chromatiaceae</taxon>
        <taxon>Thiorhodococcus</taxon>
    </lineage>
</organism>
<evidence type="ECO:0000313" key="2">
    <source>
        <dbReference type="Proteomes" id="UP000483379"/>
    </source>
</evidence>
<reference evidence="1 2" key="1">
    <citation type="submission" date="2020-02" db="EMBL/GenBank/DDBJ databases">
        <title>Genome sequences of Thiorhodococcus mannitoliphagus and Thiorhodococcus minor, purple sulfur photosynthetic bacteria in the gammaproteobacterial family, Chromatiaceae.</title>
        <authorList>
            <person name="Aviles F.A."/>
            <person name="Meyer T.E."/>
            <person name="Kyndt J.A."/>
        </authorList>
    </citation>
    <scope>NUCLEOTIDE SEQUENCE [LARGE SCALE GENOMIC DNA]</scope>
    <source>
        <strain evidence="1 2">DSM 11518</strain>
    </source>
</reference>
<sequence length="365" mass="39907">MKKLEYEVSFATPAFLGNAHQAAQWRTPPFKALIRHWWRIVKAPEVGFDVSDLRKAEGRLFGIAADDGDSRRSLLRLRLSNWSPGGVSSWTSDKKLPHPEVTTKAGKVMAIGSQLYLGYGPLTFAKGGTALSDQPARTAIAVDATQTLTIAVPNEFASEVIEAIQLCAWFGALGSRAKNGWGSFQLTAKGETPPIPELGPTRLKGLKRPLDECLTLSWPHAIGADEGQPLVWQTPAMPTWPALMRELAAIKIAFRTEPGLMSLDGVPNGSFAARHLLAYPVTHHKVSGNEWGNQGRLANQIRFKAAKGDGGWIGTIVHTPCRLPEKMVSDLPQPIQRELGKVSLTAWRQVHAILDSKAQRMQAHD</sequence>
<gene>
    <name evidence="1" type="ORF">G3446_21555</name>
</gene>
<comment type="caution">
    <text evidence="1">The sequence shown here is derived from an EMBL/GenBank/DDBJ whole genome shotgun (WGS) entry which is preliminary data.</text>
</comment>
<keyword evidence="2" id="KW-1185">Reference proteome</keyword>
<evidence type="ECO:0000313" key="1">
    <source>
        <dbReference type="EMBL" id="NEV64428.1"/>
    </source>
</evidence>
<name>A0A6M0K3Q0_9GAMM</name>
<protein>
    <recommendedName>
        <fullName evidence="3">Type III-B CRISPR module RAMP protein Cmr1</fullName>
    </recommendedName>
</protein>
<accession>A0A6M0K3Q0</accession>
<evidence type="ECO:0008006" key="3">
    <source>
        <dbReference type="Google" id="ProtNLM"/>
    </source>
</evidence>
<dbReference type="RefSeq" id="WP_164455159.1">
    <property type="nucleotide sequence ID" value="NZ_JAAIJQ010000090.1"/>
</dbReference>